<dbReference type="FunCoup" id="G1KHL9">
    <property type="interactions" value="205"/>
</dbReference>
<evidence type="ECO:0000259" key="9">
    <source>
        <dbReference type="PROSITE" id="PS50146"/>
    </source>
</evidence>
<keyword evidence="3" id="KW-0547">Nucleotide-binding</keyword>
<dbReference type="InParanoid" id="G1KHL9"/>
<dbReference type="HOGENOM" id="CLU_013399_1_1_1"/>
<keyword evidence="4" id="KW-0418">Kinase</keyword>
<evidence type="ECO:0000256" key="1">
    <source>
        <dbReference type="ARBA" id="ARBA00004308"/>
    </source>
</evidence>
<name>G1KHL9_ANOCA</name>
<dbReference type="Proteomes" id="UP000001646">
    <property type="component" value="Chromosome 2"/>
</dbReference>
<accession>G1KHL9</accession>
<evidence type="ECO:0000256" key="8">
    <source>
        <dbReference type="SAM" id="MobiDB-lite"/>
    </source>
</evidence>
<dbReference type="GO" id="GO:0008481">
    <property type="term" value="F:sphingosine kinase activity"/>
    <property type="evidence" value="ECO:0007669"/>
    <property type="project" value="UniProtKB-EC"/>
</dbReference>
<dbReference type="GO" id="GO:0016020">
    <property type="term" value="C:membrane"/>
    <property type="evidence" value="ECO:0000318"/>
    <property type="project" value="GO_Central"/>
</dbReference>
<dbReference type="eggNOG" id="KOG1116">
    <property type="taxonomic scope" value="Eukaryota"/>
</dbReference>
<protein>
    <recommendedName>
        <fullName evidence="7">sphingosine kinase</fullName>
        <ecNumber evidence="7">2.7.1.91</ecNumber>
    </recommendedName>
</protein>
<dbReference type="GO" id="GO:0005737">
    <property type="term" value="C:cytoplasm"/>
    <property type="evidence" value="ECO:0000318"/>
    <property type="project" value="GO_Central"/>
</dbReference>
<dbReference type="GO" id="GO:0043066">
    <property type="term" value="P:negative regulation of apoptotic process"/>
    <property type="evidence" value="ECO:0000318"/>
    <property type="project" value="GO_Central"/>
</dbReference>
<dbReference type="AlphaFoldDB" id="G1KHL9"/>
<dbReference type="GO" id="GO:0046512">
    <property type="term" value="P:sphingosine biosynthetic process"/>
    <property type="evidence" value="ECO:0000318"/>
    <property type="project" value="GO_Central"/>
</dbReference>
<feature type="compositionally biased region" description="Basic and acidic residues" evidence="8">
    <location>
        <begin position="49"/>
        <end position="58"/>
    </location>
</feature>
<dbReference type="InterPro" id="IPR017438">
    <property type="entry name" value="ATP-NAD_kinase_N"/>
</dbReference>
<evidence type="ECO:0000256" key="2">
    <source>
        <dbReference type="ARBA" id="ARBA00022679"/>
    </source>
</evidence>
<evidence type="ECO:0000256" key="6">
    <source>
        <dbReference type="ARBA" id="ARBA00023136"/>
    </source>
</evidence>
<dbReference type="Pfam" id="PF00781">
    <property type="entry name" value="DAGK_cat"/>
    <property type="match status" value="1"/>
</dbReference>
<dbReference type="InterPro" id="IPR016064">
    <property type="entry name" value="NAD/diacylglycerol_kinase_sf"/>
</dbReference>
<keyword evidence="11" id="KW-1185">Reference proteome</keyword>
<organism evidence="10 11">
    <name type="scientific">Anolis carolinensis</name>
    <name type="common">Green anole</name>
    <name type="synonym">American chameleon</name>
    <dbReference type="NCBI Taxonomy" id="28377"/>
    <lineage>
        <taxon>Eukaryota</taxon>
        <taxon>Metazoa</taxon>
        <taxon>Chordata</taxon>
        <taxon>Craniata</taxon>
        <taxon>Vertebrata</taxon>
        <taxon>Euteleostomi</taxon>
        <taxon>Lepidosauria</taxon>
        <taxon>Squamata</taxon>
        <taxon>Bifurcata</taxon>
        <taxon>Unidentata</taxon>
        <taxon>Episquamata</taxon>
        <taxon>Toxicofera</taxon>
        <taxon>Iguania</taxon>
        <taxon>Dactyloidae</taxon>
        <taxon>Anolis</taxon>
    </lineage>
</organism>
<dbReference type="GO" id="GO:0012505">
    <property type="term" value="C:endomembrane system"/>
    <property type="evidence" value="ECO:0007669"/>
    <property type="project" value="UniProtKB-SubCell"/>
</dbReference>
<feature type="compositionally biased region" description="Low complexity" evidence="8">
    <location>
        <begin position="180"/>
        <end position="190"/>
    </location>
</feature>
<reference evidence="10" key="3">
    <citation type="submission" date="2025-09" db="UniProtKB">
        <authorList>
            <consortium name="Ensembl"/>
        </authorList>
    </citation>
    <scope>IDENTIFICATION</scope>
</reference>
<evidence type="ECO:0000256" key="7">
    <source>
        <dbReference type="ARBA" id="ARBA00044037"/>
    </source>
</evidence>
<dbReference type="Gene3D" id="2.60.200.40">
    <property type="match status" value="1"/>
</dbReference>
<dbReference type="GeneID" id="100553167"/>
<sequence>MTREAPVSDGPRSLAPSLLLLPRAGPWGPPCPALPIPDPGAAPRSPCASRERPARGSKEPAPPRGAPPPPAPPPLPSPPLPSLPLRSAPPPPSVPSRTETGALLLPPPPLSLSPEVHEAAAMERRASAAPCEEGEDSEEVLLSGVFSLAPDPQPNYALSLTKDAQLRVRRLDGPAGGGSSSSSSSGTTSSSSWSVCLSECVGCQAVQSPGAPQPPPAAFFTLFLYPARKGCCWWDASTSRQRLVRTFGACVSREPAENRRLAETWAREIRRLAAPRPPPRPGVTYGLLPRPCRVMVLLNPQSGSGRAPCLFRCHVQPMLKEANIGFDLFVTERRNYAWDMVKEKDLSRWDALVVMAGDGLLYEVINGLMERPDWKSVIQKPLCILPGGSGNALAASLNHYVGKGSFAKEDLLMNCTYFLCKGLYAPMDLVSLRTASGKHLFSFLSFGWGFVSDVDIASERYRKLGSIRFTVGTFQLLASLQVYKGRISYLPAEDQSFTSDSSFPPGAQNDTSAQDAAQMLSNNILSPSVPALPSQDSVLEDSLLVPLEQPVPQHWTVAPQEEFVSIIAIFQSHLGADLLLAPSAKLYDDAIHLFYLTAGVSRMAMIKFFMAMDKGTHLSLNNPHLHYVPVKAFRVEPFESKGVMTVDGEVLACEPVQGQIHRQLARIITGS</sequence>
<evidence type="ECO:0000313" key="11">
    <source>
        <dbReference type="Proteomes" id="UP000001646"/>
    </source>
</evidence>
<dbReference type="Gene3D" id="3.40.50.10330">
    <property type="entry name" value="Probable inorganic polyphosphate/atp-NAD kinase, domain 1"/>
    <property type="match status" value="1"/>
</dbReference>
<dbReference type="FunFam" id="3.40.50.10330:FF:000005">
    <property type="entry name" value="Sphingosine kinase 2"/>
    <property type="match status" value="1"/>
</dbReference>
<keyword evidence="6" id="KW-0472">Membrane</keyword>
<feature type="region of interest" description="Disordered" evidence="8">
    <location>
        <begin position="1"/>
        <end position="113"/>
    </location>
</feature>
<gene>
    <name evidence="10" type="primary">SPHK1</name>
</gene>
<dbReference type="GO" id="GO:0071363">
    <property type="term" value="P:cellular response to growth factor stimulus"/>
    <property type="evidence" value="ECO:0000318"/>
    <property type="project" value="GO_Central"/>
</dbReference>
<dbReference type="PROSITE" id="PS50146">
    <property type="entry name" value="DAGK"/>
    <property type="match status" value="1"/>
</dbReference>
<feature type="compositionally biased region" description="Low complexity" evidence="8">
    <location>
        <begin position="10"/>
        <end position="26"/>
    </location>
</feature>
<dbReference type="SMART" id="SM00046">
    <property type="entry name" value="DAGKc"/>
    <property type="match status" value="1"/>
</dbReference>
<feature type="domain" description="DAGKc" evidence="9">
    <location>
        <begin position="289"/>
        <end position="436"/>
    </location>
</feature>
<keyword evidence="5" id="KW-0067">ATP-binding</keyword>
<proteinExistence type="predicted"/>
<dbReference type="GeneTree" id="ENSGT00940000157864"/>
<feature type="compositionally biased region" description="Pro residues" evidence="8">
    <location>
        <begin position="60"/>
        <end position="94"/>
    </location>
</feature>
<reference evidence="10" key="2">
    <citation type="submission" date="2025-08" db="UniProtKB">
        <authorList>
            <consortium name="Ensembl"/>
        </authorList>
    </citation>
    <scope>IDENTIFICATION</scope>
</reference>
<dbReference type="Bgee" id="ENSACAG00000008270">
    <property type="expression patterns" value="Expressed in ovary and 8 other cell types or tissues"/>
</dbReference>
<reference evidence="10 11" key="1">
    <citation type="submission" date="2009-12" db="EMBL/GenBank/DDBJ databases">
        <title>The Genome Sequence of Anolis carolinensis (Green Anole Lizard).</title>
        <authorList>
            <consortium name="The Genome Sequencing Platform"/>
            <person name="Di Palma F."/>
            <person name="Alfoldi J."/>
            <person name="Heiman D."/>
            <person name="Young S."/>
            <person name="Grabherr M."/>
            <person name="Johnson J."/>
            <person name="Lander E.S."/>
            <person name="Lindblad-Toh K."/>
        </authorList>
    </citation>
    <scope>NUCLEOTIDE SEQUENCE [LARGE SCALE GENOMIC DNA]</scope>
    <source>
        <strain evidence="10 11">JBL SC #1</strain>
    </source>
</reference>
<dbReference type="InterPro" id="IPR050187">
    <property type="entry name" value="Lipid_Phosphate_FormReg"/>
</dbReference>
<dbReference type="InterPro" id="IPR001206">
    <property type="entry name" value="Diacylglycerol_kinase_cat_dom"/>
</dbReference>
<evidence type="ECO:0000256" key="3">
    <source>
        <dbReference type="ARBA" id="ARBA00022741"/>
    </source>
</evidence>
<keyword evidence="2" id="KW-0808">Transferase</keyword>
<evidence type="ECO:0000256" key="4">
    <source>
        <dbReference type="ARBA" id="ARBA00022777"/>
    </source>
</evidence>
<dbReference type="GO" id="GO:0005524">
    <property type="term" value="F:ATP binding"/>
    <property type="evidence" value="ECO:0007669"/>
    <property type="project" value="UniProtKB-KW"/>
</dbReference>
<dbReference type="SUPFAM" id="SSF111331">
    <property type="entry name" value="NAD kinase/diacylglycerol kinase-like"/>
    <property type="match status" value="1"/>
</dbReference>
<dbReference type="PANTHER" id="PTHR12358:SF47">
    <property type="entry name" value="SPHINGOSINE KINASE 1"/>
    <property type="match status" value="1"/>
</dbReference>
<evidence type="ECO:0000256" key="5">
    <source>
        <dbReference type="ARBA" id="ARBA00022840"/>
    </source>
</evidence>
<dbReference type="RefSeq" id="XP_008102579.2">
    <property type="nucleotide sequence ID" value="XM_008104372.3"/>
</dbReference>
<dbReference type="Ensembl" id="ENSACAT00000008310.4">
    <property type="protein sequence ID" value="ENSACAP00000008138.4"/>
    <property type="gene ID" value="ENSACAG00000008270.4"/>
</dbReference>
<evidence type="ECO:0000313" key="10">
    <source>
        <dbReference type="Ensembl" id="ENSACAP00000008138.4"/>
    </source>
</evidence>
<feature type="compositionally biased region" description="Pro residues" evidence="8">
    <location>
        <begin position="27"/>
        <end position="40"/>
    </location>
</feature>
<dbReference type="STRING" id="28377.ENSACAP00000008138"/>
<dbReference type="PANTHER" id="PTHR12358">
    <property type="entry name" value="SPHINGOSINE KINASE"/>
    <property type="match status" value="1"/>
</dbReference>
<comment type="subcellular location">
    <subcellularLocation>
        <location evidence="1">Endomembrane system</location>
    </subcellularLocation>
</comment>
<dbReference type="EC" id="2.7.1.91" evidence="7"/>
<feature type="region of interest" description="Disordered" evidence="8">
    <location>
        <begin position="170"/>
        <end position="190"/>
    </location>
</feature>